<protein>
    <submittedName>
        <fullName evidence="2">Uncharacterized protein</fullName>
    </submittedName>
</protein>
<evidence type="ECO:0000256" key="1">
    <source>
        <dbReference type="SAM" id="MobiDB-lite"/>
    </source>
</evidence>
<accession>D6X123</accession>
<dbReference type="EMBL" id="KQ971367">
    <property type="protein sequence ID" value="EFA09392.1"/>
    <property type="molecule type" value="Genomic_DNA"/>
</dbReference>
<keyword evidence="3" id="KW-1185">Reference proteome</keyword>
<evidence type="ECO:0000313" key="3">
    <source>
        <dbReference type="Proteomes" id="UP000007266"/>
    </source>
</evidence>
<gene>
    <name evidence="2" type="primary">GLEAN_04310</name>
    <name evidence="2" type="ORF">TcasGA2_TC004310</name>
</gene>
<feature type="compositionally biased region" description="Basic residues" evidence="1">
    <location>
        <begin position="1"/>
        <end position="15"/>
    </location>
</feature>
<feature type="region of interest" description="Disordered" evidence="1">
    <location>
        <begin position="1"/>
        <end position="50"/>
    </location>
</feature>
<dbReference type="Proteomes" id="UP000007266">
    <property type="component" value="Linkage group 9"/>
</dbReference>
<proteinExistence type="predicted"/>
<dbReference type="HOGENOM" id="CLU_3126937_0_0_1"/>
<name>D6X123_TRICA</name>
<reference evidence="2 3" key="1">
    <citation type="journal article" date="2008" name="Nature">
        <title>The genome of the model beetle and pest Tribolium castaneum.</title>
        <authorList>
            <consortium name="Tribolium Genome Sequencing Consortium"/>
            <person name="Richards S."/>
            <person name="Gibbs R.A."/>
            <person name="Weinstock G.M."/>
            <person name="Brown S.J."/>
            <person name="Denell R."/>
            <person name="Beeman R.W."/>
            <person name="Gibbs R."/>
            <person name="Beeman R.W."/>
            <person name="Brown S.J."/>
            <person name="Bucher G."/>
            <person name="Friedrich M."/>
            <person name="Grimmelikhuijzen C.J."/>
            <person name="Klingler M."/>
            <person name="Lorenzen M."/>
            <person name="Richards S."/>
            <person name="Roth S."/>
            <person name="Schroder R."/>
            <person name="Tautz D."/>
            <person name="Zdobnov E.M."/>
            <person name="Muzny D."/>
            <person name="Gibbs R.A."/>
            <person name="Weinstock G.M."/>
            <person name="Attaway T."/>
            <person name="Bell S."/>
            <person name="Buhay C.J."/>
            <person name="Chandrabose M.N."/>
            <person name="Chavez D."/>
            <person name="Clerk-Blankenburg K.P."/>
            <person name="Cree A."/>
            <person name="Dao M."/>
            <person name="Davis C."/>
            <person name="Chacko J."/>
            <person name="Dinh H."/>
            <person name="Dugan-Rocha S."/>
            <person name="Fowler G."/>
            <person name="Garner T.T."/>
            <person name="Garnes J."/>
            <person name="Gnirke A."/>
            <person name="Hawes A."/>
            <person name="Hernandez J."/>
            <person name="Hines S."/>
            <person name="Holder M."/>
            <person name="Hume J."/>
            <person name="Jhangiani S.N."/>
            <person name="Joshi V."/>
            <person name="Khan Z.M."/>
            <person name="Jackson L."/>
            <person name="Kovar C."/>
            <person name="Kowis A."/>
            <person name="Lee S."/>
            <person name="Lewis L.R."/>
            <person name="Margolis J."/>
            <person name="Morgan M."/>
            <person name="Nazareth L.V."/>
            <person name="Nguyen N."/>
            <person name="Okwuonu G."/>
            <person name="Parker D."/>
            <person name="Richards S."/>
            <person name="Ruiz S.J."/>
            <person name="Santibanez J."/>
            <person name="Savard J."/>
            <person name="Scherer S.E."/>
            <person name="Schneider B."/>
            <person name="Sodergren E."/>
            <person name="Tautz D."/>
            <person name="Vattahil S."/>
            <person name="Villasana D."/>
            <person name="White C.S."/>
            <person name="Wright R."/>
            <person name="Park Y."/>
            <person name="Beeman R.W."/>
            <person name="Lord J."/>
            <person name="Oppert B."/>
            <person name="Lorenzen M."/>
            <person name="Brown S."/>
            <person name="Wang L."/>
            <person name="Savard J."/>
            <person name="Tautz D."/>
            <person name="Richards S."/>
            <person name="Weinstock G."/>
            <person name="Gibbs R.A."/>
            <person name="Liu Y."/>
            <person name="Worley K."/>
            <person name="Weinstock G."/>
            <person name="Elsik C.G."/>
            <person name="Reese J.T."/>
            <person name="Elhaik E."/>
            <person name="Landan G."/>
            <person name="Graur D."/>
            <person name="Arensburger P."/>
            <person name="Atkinson P."/>
            <person name="Beeman R.W."/>
            <person name="Beidler J."/>
            <person name="Brown S.J."/>
            <person name="Demuth J.P."/>
            <person name="Drury D.W."/>
            <person name="Du Y.Z."/>
            <person name="Fujiwara H."/>
            <person name="Lorenzen M."/>
            <person name="Maselli V."/>
            <person name="Osanai M."/>
            <person name="Park Y."/>
            <person name="Robertson H.M."/>
            <person name="Tu Z."/>
            <person name="Wang J.J."/>
            <person name="Wang S."/>
            <person name="Richards S."/>
            <person name="Song H."/>
            <person name="Zhang L."/>
            <person name="Sodergren E."/>
            <person name="Werner D."/>
            <person name="Stanke M."/>
            <person name="Morgenstern B."/>
            <person name="Solovyev V."/>
            <person name="Kosarev P."/>
            <person name="Brown G."/>
            <person name="Chen H.C."/>
            <person name="Ermolaeva O."/>
            <person name="Hlavina W."/>
            <person name="Kapustin Y."/>
            <person name="Kiryutin B."/>
            <person name="Kitts P."/>
            <person name="Maglott D."/>
            <person name="Pruitt K."/>
            <person name="Sapojnikov V."/>
            <person name="Souvorov A."/>
            <person name="Mackey A.J."/>
            <person name="Waterhouse R.M."/>
            <person name="Wyder S."/>
            <person name="Zdobnov E.M."/>
            <person name="Zdobnov E.M."/>
            <person name="Wyder S."/>
            <person name="Kriventseva E.V."/>
            <person name="Kadowaki T."/>
            <person name="Bork P."/>
            <person name="Aranda M."/>
            <person name="Bao R."/>
            <person name="Beermann A."/>
            <person name="Berns N."/>
            <person name="Bolognesi R."/>
            <person name="Bonneton F."/>
            <person name="Bopp D."/>
            <person name="Brown S.J."/>
            <person name="Bucher G."/>
            <person name="Butts T."/>
            <person name="Chaumot A."/>
            <person name="Denell R.E."/>
            <person name="Ferrier D.E."/>
            <person name="Friedrich M."/>
            <person name="Gordon C.M."/>
            <person name="Jindra M."/>
            <person name="Klingler M."/>
            <person name="Lan Q."/>
            <person name="Lattorff H.M."/>
            <person name="Laudet V."/>
            <person name="von Levetsow C."/>
            <person name="Liu Z."/>
            <person name="Lutz R."/>
            <person name="Lynch J.A."/>
            <person name="da Fonseca R.N."/>
            <person name="Posnien N."/>
            <person name="Reuter R."/>
            <person name="Roth S."/>
            <person name="Savard J."/>
            <person name="Schinko J.B."/>
            <person name="Schmitt C."/>
            <person name="Schoppmeier M."/>
            <person name="Schroder R."/>
            <person name="Shippy T.D."/>
            <person name="Simonnet F."/>
            <person name="Marques-Souza H."/>
            <person name="Tautz D."/>
            <person name="Tomoyasu Y."/>
            <person name="Trauner J."/>
            <person name="Van der Zee M."/>
            <person name="Vervoort M."/>
            <person name="Wittkopp N."/>
            <person name="Wimmer E.A."/>
            <person name="Yang X."/>
            <person name="Jones A.K."/>
            <person name="Sattelle D.B."/>
            <person name="Ebert P.R."/>
            <person name="Nelson D."/>
            <person name="Scott J.G."/>
            <person name="Beeman R.W."/>
            <person name="Muthukrishnan S."/>
            <person name="Kramer K.J."/>
            <person name="Arakane Y."/>
            <person name="Beeman R.W."/>
            <person name="Zhu Q."/>
            <person name="Hogenkamp D."/>
            <person name="Dixit R."/>
            <person name="Oppert B."/>
            <person name="Jiang H."/>
            <person name="Zou Z."/>
            <person name="Marshall J."/>
            <person name="Elpidina E."/>
            <person name="Vinokurov K."/>
            <person name="Oppert C."/>
            <person name="Zou Z."/>
            <person name="Evans J."/>
            <person name="Lu Z."/>
            <person name="Zhao P."/>
            <person name="Sumathipala N."/>
            <person name="Altincicek B."/>
            <person name="Vilcinskas A."/>
            <person name="Williams M."/>
            <person name="Hultmark D."/>
            <person name="Hetru C."/>
            <person name="Jiang H."/>
            <person name="Grimmelikhuijzen C.J."/>
            <person name="Hauser F."/>
            <person name="Cazzamali G."/>
            <person name="Williamson M."/>
            <person name="Park Y."/>
            <person name="Li B."/>
            <person name="Tanaka Y."/>
            <person name="Predel R."/>
            <person name="Neupert S."/>
            <person name="Schachtner J."/>
            <person name="Verleyen P."/>
            <person name="Raible F."/>
            <person name="Bork P."/>
            <person name="Friedrich M."/>
            <person name="Walden K.K."/>
            <person name="Robertson H.M."/>
            <person name="Angeli S."/>
            <person name="Foret S."/>
            <person name="Bucher G."/>
            <person name="Schuetz S."/>
            <person name="Maleszka R."/>
            <person name="Wimmer E.A."/>
            <person name="Beeman R.W."/>
            <person name="Lorenzen M."/>
            <person name="Tomoyasu Y."/>
            <person name="Miller S.C."/>
            <person name="Grossmann D."/>
            <person name="Bucher G."/>
        </authorList>
    </citation>
    <scope>NUCLEOTIDE SEQUENCE [LARGE SCALE GENOMIC DNA]</scope>
    <source>
        <strain evidence="2 3">Georgia GA2</strain>
    </source>
</reference>
<feature type="compositionally biased region" description="Acidic residues" evidence="1">
    <location>
        <begin position="24"/>
        <end position="35"/>
    </location>
</feature>
<dbReference type="AlphaFoldDB" id="D6X123"/>
<dbReference type="InParanoid" id="D6X123"/>
<organism evidence="2 3">
    <name type="scientific">Tribolium castaneum</name>
    <name type="common">Red flour beetle</name>
    <dbReference type="NCBI Taxonomy" id="7070"/>
    <lineage>
        <taxon>Eukaryota</taxon>
        <taxon>Metazoa</taxon>
        <taxon>Ecdysozoa</taxon>
        <taxon>Arthropoda</taxon>
        <taxon>Hexapoda</taxon>
        <taxon>Insecta</taxon>
        <taxon>Pterygota</taxon>
        <taxon>Neoptera</taxon>
        <taxon>Endopterygota</taxon>
        <taxon>Coleoptera</taxon>
        <taxon>Polyphaga</taxon>
        <taxon>Cucujiformia</taxon>
        <taxon>Tenebrionidae</taxon>
        <taxon>Tenebrionidae incertae sedis</taxon>
        <taxon>Tribolium</taxon>
    </lineage>
</organism>
<evidence type="ECO:0000313" key="2">
    <source>
        <dbReference type="EMBL" id="EFA09392.1"/>
    </source>
</evidence>
<sequence>MSLIRKFSKSKHKKNSKDSKEVGDPDDGGTQEENSESGKRSEIPSVKPLV</sequence>
<reference evidence="2 3" key="2">
    <citation type="journal article" date="2010" name="Nucleic Acids Res.">
        <title>BeetleBase in 2010: revisions to provide comprehensive genomic information for Tribolium castaneum.</title>
        <authorList>
            <person name="Kim H.S."/>
            <person name="Murphy T."/>
            <person name="Xia J."/>
            <person name="Caragea D."/>
            <person name="Park Y."/>
            <person name="Beeman R.W."/>
            <person name="Lorenzen M.D."/>
            <person name="Butcher S."/>
            <person name="Manak J.R."/>
            <person name="Brown S.J."/>
        </authorList>
    </citation>
    <scope>GENOME REANNOTATION</scope>
    <source>
        <strain evidence="2 3">Georgia GA2</strain>
    </source>
</reference>